<feature type="domain" description="Integrase catalytic" evidence="2">
    <location>
        <begin position="75"/>
        <end position="238"/>
    </location>
</feature>
<dbReference type="PROSITE" id="PS50994">
    <property type="entry name" value="INTEGRASE"/>
    <property type="match status" value="1"/>
</dbReference>
<dbReference type="PANTHER" id="PTHR46889">
    <property type="entry name" value="TRANSPOSASE INSF FOR INSERTION SEQUENCE IS3B-RELATED"/>
    <property type="match status" value="1"/>
</dbReference>
<evidence type="ECO:0000256" key="1">
    <source>
        <dbReference type="ARBA" id="ARBA00002286"/>
    </source>
</evidence>
<dbReference type="NCBIfam" id="NF033516">
    <property type="entry name" value="transpos_IS3"/>
    <property type="match status" value="1"/>
</dbReference>
<dbReference type="AlphaFoldDB" id="A0A1M6IZ97"/>
<dbReference type="PANTHER" id="PTHR46889:SF4">
    <property type="entry name" value="TRANSPOSASE INSO FOR INSERTION SEQUENCE ELEMENT IS911B-RELATED"/>
    <property type="match status" value="1"/>
</dbReference>
<dbReference type="GO" id="GO:0003676">
    <property type="term" value="F:nucleic acid binding"/>
    <property type="evidence" value="ECO:0007669"/>
    <property type="project" value="InterPro"/>
</dbReference>
<organism evidence="3 4">
    <name type="scientific">Lutispora thermophila DSM 19022</name>
    <dbReference type="NCBI Taxonomy" id="1122184"/>
    <lineage>
        <taxon>Bacteria</taxon>
        <taxon>Bacillati</taxon>
        <taxon>Bacillota</taxon>
        <taxon>Clostridia</taxon>
        <taxon>Lutisporales</taxon>
        <taxon>Lutisporaceae</taxon>
        <taxon>Lutispora</taxon>
    </lineage>
</organism>
<dbReference type="InterPro" id="IPR036397">
    <property type="entry name" value="RNaseH_sf"/>
</dbReference>
<dbReference type="Pfam" id="PF13333">
    <property type="entry name" value="rve_2"/>
    <property type="match status" value="1"/>
</dbReference>
<gene>
    <name evidence="3" type="ORF">SAMN02745176_03445</name>
</gene>
<dbReference type="InterPro" id="IPR050900">
    <property type="entry name" value="Transposase_IS3/IS150/IS904"/>
</dbReference>
<reference evidence="3 4" key="1">
    <citation type="submission" date="2016-11" db="EMBL/GenBank/DDBJ databases">
        <authorList>
            <person name="Jaros S."/>
            <person name="Januszkiewicz K."/>
            <person name="Wedrychowicz H."/>
        </authorList>
    </citation>
    <scope>NUCLEOTIDE SEQUENCE [LARGE SCALE GENOMIC DNA]</scope>
    <source>
        <strain evidence="3 4">DSM 19022</strain>
    </source>
</reference>
<evidence type="ECO:0000313" key="4">
    <source>
        <dbReference type="Proteomes" id="UP000184442"/>
    </source>
</evidence>
<keyword evidence="4" id="KW-1185">Reference proteome</keyword>
<dbReference type="Gene3D" id="3.30.420.10">
    <property type="entry name" value="Ribonuclease H-like superfamily/Ribonuclease H"/>
    <property type="match status" value="1"/>
</dbReference>
<protein>
    <submittedName>
        <fullName evidence="3">Putative transposase</fullName>
    </submittedName>
</protein>
<sequence>MEHIKRIHKKSGETYGIFRITAQLHKENIPCGKNRVAKVMRENNIYAISRRKYKATTNSKHNYSVALNLLNQDFSADTPNKVWIGDITYIPTEEGWLYLAGVLDLFSRKIVGWSIGKTMTTQLTKAALKQAIGRRRPSEGLIFHSDRGVQYASYEYQQYMRENKIVQSMSRKGNCYDNVCAESFFSTLKKDLIHGKKFRTREEAKKAIIEYIEIFYNSYRLHSSLGYKSPNEYENEYLKNVGDTA</sequence>
<dbReference type="SUPFAM" id="SSF53098">
    <property type="entry name" value="Ribonuclease H-like"/>
    <property type="match status" value="1"/>
</dbReference>
<dbReference type="InterPro" id="IPR001584">
    <property type="entry name" value="Integrase_cat-core"/>
</dbReference>
<dbReference type="InterPro" id="IPR048020">
    <property type="entry name" value="Transpos_IS3"/>
</dbReference>
<proteinExistence type="predicted"/>
<dbReference type="Pfam" id="PF00665">
    <property type="entry name" value="rve"/>
    <property type="match status" value="1"/>
</dbReference>
<dbReference type="GO" id="GO:0015074">
    <property type="term" value="P:DNA integration"/>
    <property type="evidence" value="ECO:0007669"/>
    <property type="project" value="InterPro"/>
</dbReference>
<accession>A0A1M6IZ97</accession>
<evidence type="ECO:0000259" key="2">
    <source>
        <dbReference type="PROSITE" id="PS50994"/>
    </source>
</evidence>
<dbReference type="STRING" id="1122184.SAMN02745176_03445"/>
<evidence type="ECO:0000313" key="3">
    <source>
        <dbReference type="EMBL" id="SHJ39672.1"/>
    </source>
</evidence>
<name>A0A1M6IZ97_9FIRM</name>
<dbReference type="InterPro" id="IPR012337">
    <property type="entry name" value="RNaseH-like_sf"/>
</dbReference>
<dbReference type="Proteomes" id="UP000184442">
    <property type="component" value="Unassembled WGS sequence"/>
</dbReference>
<dbReference type="InterPro" id="IPR025948">
    <property type="entry name" value="HTH-like_dom"/>
</dbReference>
<dbReference type="EMBL" id="FQZS01000043">
    <property type="protein sequence ID" value="SHJ39672.1"/>
    <property type="molecule type" value="Genomic_DNA"/>
</dbReference>
<dbReference type="Pfam" id="PF13276">
    <property type="entry name" value="HTH_21"/>
    <property type="match status" value="1"/>
</dbReference>
<comment type="function">
    <text evidence="1">Involved in the transposition of the insertion sequence.</text>
</comment>